<feature type="transmembrane region" description="Helical" evidence="12">
    <location>
        <begin position="57"/>
        <end position="76"/>
    </location>
</feature>
<keyword evidence="5 12" id="KW-0997">Cell inner membrane</keyword>
<feature type="transmembrane region" description="Helical" evidence="12">
    <location>
        <begin position="269"/>
        <end position="289"/>
    </location>
</feature>
<dbReference type="Proteomes" id="UP000175893">
    <property type="component" value="Chromosome"/>
</dbReference>
<keyword evidence="7 12" id="KW-0812">Transmembrane</keyword>
<dbReference type="Pfam" id="PF02254">
    <property type="entry name" value="TrkA_N"/>
    <property type="match status" value="1"/>
</dbReference>
<feature type="transmembrane region" description="Helical" evidence="12">
    <location>
        <begin position="357"/>
        <end position="377"/>
    </location>
</feature>
<comment type="function">
    <text evidence="12">Pore-forming subunit of a potassium efflux system that confers protection against electrophiles. Catalyzes K(+)/H(+) antiport.</text>
</comment>
<dbReference type="HAMAP" id="MF_01412">
    <property type="entry name" value="K_H_efflux_KefB"/>
    <property type="match status" value="1"/>
</dbReference>
<evidence type="ECO:0000313" key="15">
    <source>
        <dbReference type="Proteomes" id="UP000175893"/>
    </source>
</evidence>
<feature type="transmembrane region" description="Helical" evidence="12">
    <location>
        <begin position="114"/>
        <end position="136"/>
    </location>
</feature>
<evidence type="ECO:0000256" key="10">
    <source>
        <dbReference type="ARBA" id="ARBA00023065"/>
    </source>
</evidence>
<dbReference type="EMBL" id="CP016043">
    <property type="protein sequence ID" value="AOV95696.1"/>
    <property type="molecule type" value="Genomic_DNA"/>
</dbReference>
<dbReference type="InterPro" id="IPR038770">
    <property type="entry name" value="Na+/solute_symporter_sf"/>
</dbReference>
<evidence type="ECO:0000259" key="13">
    <source>
        <dbReference type="PROSITE" id="PS51201"/>
    </source>
</evidence>
<dbReference type="NCBIfam" id="TIGR00932">
    <property type="entry name" value="2a37"/>
    <property type="match status" value="1"/>
</dbReference>
<evidence type="ECO:0000256" key="2">
    <source>
        <dbReference type="ARBA" id="ARBA00022448"/>
    </source>
</evidence>
<keyword evidence="11 12" id="KW-0472">Membrane</keyword>
<sequence length="607" mass="66635">MQSDPSLLPAVVLFLFAAVLAVPIARRLGIGAVLGFLIAGIVIGPWGIGLIRDVEEILHFSEMGVVFLLFIIGLELNPGKLWRLRRLIFGTGTAQLLLSASLLGAVLMASGFAWQAAVIGGIGLAMSSTAMALQLMREKGMNRNPGGRLGFAVLLFQDIAVVPALALMPILAGGGDQAINWGHIALKIGALAGIWIGGRLLLRPLFHYIAATGVREIFTAAALLVVLGAALLMDALGFSMALGTFIAGVLLAESEFQHELEIAIEPFKGLLLGLFFMSVGMALNLGVLYAYWLPILLAVAGLVLIKSIVLYLLAWLSGVRSVVRLQFAAVLSQGGEFAFVLFSAAAAQRVLSTEQSALLLVVVTLSMMTTPPLMQLLDRALAQRLNPSEESVEAPYVADDEPQVILVGFGRFGQVIGRLLMANQTRVTVLERDVSVVSMMRRYGYKVYYGDATQLDLLQAAGAPRAEAIVITCNEPEETMAVVHLCQQHFPHLRILARARGRVEAHELLQAGVTQFTRETFSSALELGRKTLIETGMHPHQAYRAQQHFRRLDMRMLRELMPHRQGDVAQISRIREARRELEEIFQREMQHEQHQMNEWDEEWKEEQ</sequence>
<feature type="transmembrane region" description="Helical" evidence="12">
    <location>
        <begin position="328"/>
        <end position="351"/>
    </location>
</feature>
<name>A0ABM6EFP5_9GAMM</name>
<feature type="transmembrane region" description="Helical" evidence="12">
    <location>
        <begin position="32"/>
        <end position="51"/>
    </location>
</feature>
<feature type="transmembrane region" description="Helical" evidence="12">
    <location>
        <begin position="295"/>
        <end position="316"/>
    </location>
</feature>
<evidence type="ECO:0000256" key="4">
    <source>
        <dbReference type="ARBA" id="ARBA00022475"/>
    </source>
</evidence>
<dbReference type="InterPro" id="IPR020884">
    <property type="entry name" value="K_H_efflux_KefB"/>
</dbReference>
<evidence type="ECO:0000256" key="7">
    <source>
        <dbReference type="ARBA" id="ARBA00022692"/>
    </source>
</evidence>
<keyword evidence="9 12" id="KW-1133">Transmembrane helix</keyword>
<evidence type="ECO:0000256" key="9">
    <source>
        <dbReference type="ARBA" id="ARBA00022989"/>
    </source>
</evidence>
<accession>A0ABM6EFP5</accession>
<dbReference type="InterPro" id="IPR004771">
    <property type="entry name" value="K/H_exchanger"/>
</dbReference>
<reference evidence="14 15" key="1">
    <citation type="submission" date="2016-06" db="EMBL/GenBank/DDBJ databases">
        <title>Complete genome sequence of Edwardsiella hoshinae ATCC 35051.</title>
        <authorList>
            <person name="Reichley S.R."/>
            <person name="Waldbieser G.C."/>
            <person name="Lawrence M.L."/>
            <person name="Griffin M.J."/>
        </authorList>
    </citation>
    <scope>NUCLEOTIDE SEQUENCE [LARGE SCALE GENOMIC DNA]</scope>
    <source>
        <strain evidence="14 15">ATCC 35051</strain>
    </source>
</reference>
<evidence type="ECO:0000256" key="6">
    <source>
        <dbReference type="ARBA" id="ARBA00022538"/>
    </source>
</evidence>
<dbReference type="Gene3D" id="1.20.1530.20">
    <property type="match status" value="1"/>
</dbReference>
<dbReference type="PROSITE" id="PS51201">
    <property type="entry name" value="RCK_N"/>
    <property type="match status" value="1"/>
</dbReference>
<evidence type="ECO:0000313" key="14">
    <source>
        <dbReference type="EMBL" id="AOV95696.1"/>
    </source>
</evidence>
<keyword evidence="4 12" id="KW-1003">Cell membrane</keyword>
<keyword evidence="15" id="KW-1185">Reference proteome</keyword>
<dbReference type="Pfam" id="PF00999">
    <property type="entry name" value="Na_H_Exchanger"/>
    <property type="match status" value="1"/>
</dbReference>
<keyword evidence="6 12" id="KW-0633">Potassium transport</keyword>
<feature type="transmembrane region" description="Helical" evidence="12">
    <location>
        <begin position="148"/>
        <end position="172"/>
    </location>
</feature>
<dbReference type="InterPro" id="IPR036291">
    <property type="entry name" value="NAD(P)-bd_dom_sf"/>
</dbReference>
<gene>
    <name evidence="12" type="primary">kefB</name>
    <name evidence="14" type="ORF">A9798_01175</name>
</gene>
<protein>
    <recommendedName>
        <fullName evidence="12">Glutathione-regulated potassium-efflux system protein KefB</fullName>
    </recommendedName>
    <alternativeName>
        <fullName evidence="12">K(+)/H(+) antiporter</fullName>
    </alternativeName>
</protein>
<evidence type="ECO:0000256" key="11">
    <source>
        <dbReference type="ARBA" id="ARBA00023136"/>
    </source>
</evidence>
<feature type="transmembrane region" description="Helical" evidence="12">
    <location>
        <begin position="184"/>
        <end position="202"/>
    </location>
</feature>
<dbReference type="NCBIfam" id="NF002973">
    <property type="entry name" value="PRK03659.1"/>
    <property type="match status" value="1"/>
</dbReference>
<keyword evidence="8 12" id="KW-0630">Potassium</keyword>
<feature type="domain" description="RCK N-terminal" evidence="13">
    <location>
        <begin position="401"/>
        <end position="520"/>
    </location>
</feature>
<dbReference type="InterPro" id="IPR006153">
    <property type="entry name" value="Cation/H_exchanger_TM"/>
</dbReference>
<dbReference type="PANTHER" id="PTHR46157:SF4">
    <property type="entry name" value="K(+) EFFLUX ANTIPORTER 3, CHLOROPLASTIC"/>
    <property type="match status" value="1"/>
</dbReference>
<dbReference type="InterPro" id="IPR003148">
    <property type="entry name" value="RCK_N"/>
</dbReference>
<comment type="subunit">
    <text evidence="12">Interacts with the regulatory subunit KefG.</text>
</comment>
<feature type="transmembrane region" description="Helical" evidence="12">
    <location>
        <begin position="88"/>
        <end position="108"/>
    </location>
</feature>
<dbReference type="RefSeq" id="WP_070244444.1">
    <property type="nucleotide sequence ID" value="NZ_CP016043.1"/>
</dbReference>
<comment type="similarity">
    <text evidence="12">Belongs to the monovalent cation:proton antiporter 2 (CPA2) transporter (TC 2.A.37) family. KefB subfamily.</text>
</comment>
<comment type="subcellular location">
    <subcellularLocation>
        <location evidence="12">Cell inner membrane</location>
        <topology evidence="12">Multi-pass membrane protein</topology>
    </subcellularLocation>
    <subcellularLocation>
        <location evidence="1">Membrane</location>
        <topology evidence="1">Multi-pass membrane protein</topology>
    </subcellularLocation>
</comment>
<keyword evidence="2 12" id="KW-0813">Transport</keyword>
<evidence type="ECO:0000256" key="8">
    <source>
        <dbReference type="ARBA" id="ARBA00022958"/>
    </source>
</evidence>
<keyword evidence="10 12" id="KW-0406">Ion transport</keyword>
<dbReference type="SUPFAM" id="SSF51735">
    <property type="entry name" value="NAD(P)-binding Rossmann-fold domains"/>
    <property type="match status" value="1"/>
</dbReference>
<evidence type="ECO:0000256" key="5">
    <source>
        <dbReference type="ARBA" id="ARBA00022519"/>
    </source>
</evidence>
<dbReference type="PANTHER" id="PTHR46157">
    <property type="entry name" value="K(+) EFFLUX ANTIPORTER 3, CHLOROPLASTIC"/>
    <property type="match status" value="1"/>
</dbReference>
<evidence type="ECO:0000256" key="1">
    <source>
        <dbReference type="ARBA" id="ARBA00004141"/>
    </source>
</evidence>
<evidence type="ECO:0000256" key="12">
    <source>
        <dbReference type="HAMAP-Rule" id="MF_01412"/>
    </source>
</evidence>
<evidence type="ECO:0000256" key="3">
    <source>
        <dbReference type="ARBA" id="ARBA00022449"/>
    </source>
</evidence>
<keyword evidence="3 12" id="KW-0050">Antiport</keyword>
<proteinExistence type="inferred from homology"/>
<feature type="transmembrane region" description="Helical" evidence="12">
    <location>
        <begin position="6"/>
        <end position="25"/>
    </location>
</feature>
<dbReference type="Gene3D" id="3.40.50.720">
    <property type="entry name" value="NAD(P)-binding Rossmann-like Domain"/>
    <property type="match status" value="1"/>
</dbReference>
<organism evidence="14 15">
    <name type="scientific">Edwardsiella hoshinae</name>
    <dbReference type="NCBI Taxonomy" id="93378"/>
    <lineage>
        <taxon>Bacteria</taxon>
        <taxon>Pseudomonadati</taxon>
        <taxon>Pseudomonadota</taxon>
        <taxon>Gammaproteobacteria</taxon>
        <taxon>Enterobacterales</taxon>
        <taxon>Hafniaceae</taxon>
        <taxon>Edwardsiella</taxon>
    </lineage>
</organism>